<feature type="domain" description="Ketoreductase" evidence="1">
    <location>
        <begin position="3"/>
        <end position="180"/>
    </location>
</feature>
<evidence type="ECO:0000313" key="2">
    <source>
        <dbReference type="EMBL" id="SDP08643.1"/>
    </source>
</evidence>
<protein>
    <submittedName>
        <fullName evidence="2">Nucleoside-diphosphate-sugar epimerase</fullName>
    </submittedName>
</protein>
<dbReference type="AlphaFoldDB" id="A0A1H0PU59"/>
<reference evidence="2 3" key="1">
    <citation type="submission" date="2016-10" db="EMBL/GenBank/DDBJ databases">
        <authorList>
            <person name="de Groot N.N."/>
        </authorList>
    </citation>
    <scope>NUCLEOTIDE SEQUENCE [LARGE SCALE GENOMIC DNA]</scope>
    <source>
        <strain evidence="2 3">DSM 12130</strain>
    </source>
</reference>
<dbReference type="GO" id="GO:0005737">
    <property type="term" value="C:cytoplasm"/>
    <property type="evidence" value="ECO:0007669"/>
    <property type="project" value="TreeGrafter"/>
</dbReference>
<evidence type="ECO:0000259" key="1">
    <source>
        <dbReference type="SMART" id="SM00822"/>
    </source>
</evidence>
<keyword evidence="3" id="KW-1185">Reference proteome</keyword>
<dbReference type="OrthoDB" id="9810734at2"/>
<dbReference type="STRING" id="91360.SAMN05660330_01766"/>
<proteinExistence type="predicted"/>
<dbReference type="Gene3D" id="3.40.50.720">
    <property type="entry name" value="NAD(P)-binding Rossmann-like Domain"/>
    <property type="match status" value="1"/>
</dbReference>
<dbReference type="PANTHER" id="PTHR48079:SF6">
    <property type="entry name" value="NAD(P)-BINDING DOMAIN-CONTAINING PROTEIN-RELATED"/>
    <property type="match status" value="1"/>
</dbReference>
<dbReference type="InterPro" id="IPR036527">
    <property type="entry name" value="SCP2_sterol-bd_dom_sf"/>
</dbReference>
<evidence type="ECO:0000313" key="3">
    <source>
        <dbReference type="Proteomes" id="UP000199073"/>
    </source>
</evidence>
<dbReference type="GO" id="GO:0004029">
    <property type="term" value="F:aldehyde dehydrogenase (NAD+) activity"/>
    <property type="evidence" value="ECO:0007669"/>
    <property type="project" value="TreeGrafter"/>
</dbReference>
<dbReference type="SUPFAM" id="SSF55718">
    <property type="entry name" value="SCP-like"/>
    <property type="match status" value="1"/>
</dbReference>
<accession>A0A1H0PU59</accession>
<dbReference type="InterPro" id="IPR036291">
    <property type="entry name" value="NAD(P)-bd_dom_sf"/>
</dbReference>
<dbReference type="Proteomes" id="UP000199073">
    <property type="component" value="Unassembled WGS sequence"/>
</dbReference>
<name>A0A1H0PU59_9BACT</name>
<dbReference type="InterPro" id="IPR057326">
    <property type="entry name" value="KR_dom"/>
</dbReference>
<dbReference type="InterPro" id="IPR013120">
    <property type="entry name" value="FAR_NAD-bd"/>
</dbReference>
<gene>
    <name evidence="2" type="ORF">SAMN05660330_01766</name>
</gene>
<dbReference type="SUPFAM" id="SSF51735">
    <property type="entry name" value="NAD(P)-binding Rossmann-fold domains"/>
    <property type="match status" value="1"/>
</dbReference>
<dbReference type="InterPro" id="IPR051783">
    <property type="entry name" value="NAD(P)-dependent_oxidoreduct"/>
</dbReference>
<sequence>MSETVLVTGGTGVVGRPLVDRLVRSGKHVVVLSRGRTGCGRNLLPNAESLSGDVSLPDLGIGSSAYEKLCRTVRTVYHLAARTDFKGRDVHDYQLVNIDGVRHMHAFALRAQAHLHHVSTAFVCGGQHGLVQEDDPADSDTAFRNGYEKSKFLAEQYLLRQAKQHGTRLTIYRPSIILERNPNPASVKRFGPFVFLDAIFRILVSPAYQNRSNKPIRVAGNKHCHLPFIFDDDVAEALFRISQRQEQDDSGLIYHLVCKKSFANGALEDICNRAFGGNVATMVDVASFRELPRSRVEEILARKTAMYAPYLDLTVEFDRQRLDEMMGRDFCVEVTEDELLQAFSLFLAAKGKKTVQTGDSDGIERYFSEFLPAIIGRRLVPNLMSLSCVFWIQVDGVACRSLVVRDGCLEEIKVGRRGEFGYSVSPHVFMEVICGRLSPQQGFFDGNITLEGSNIDALKTAVALEEFFHKRPFGSLEEKLI</sequence>
<dbReference type="RefSeq" id="WP_092221908.1">
    <property type="nucleotide sequence ID" value="NZ_FNJI01000010.1"/>
</dbReference>
<dbReference type="EMBL" id="FNJI01000010">
    <property type="protein sequence ID" value="SDP08643.1"/>
    <property type="molecule type" value="Genomic_DNA"/>
</dbReference>
<dbReference type="SMART" id="SM00822">
    <property type="entry name" value="PKS_KR"/>
    <property type="match status" value="1"/>
</dbReference>
<dbReference type="PANTHER" id="PTHR48079">
    <property type="entry name" value="PROTEIN YEEZ"/>
    <property type="match status" value="1"/>
</dbReference>
<organism evidence="2 3">
    <name type="scientific">Desulforhopalus singaporensis</name>
    <dbReference type="NCBI Taxonomy" id="91360"/>
    <lineage>
        <taxon>Bacteria</taxon>
        <taxon>Pseudomonadati</taxon>
        <taxon>Thermodesulfobacteriota</taxon>
        <taxon>Desulfobulbia</taxon>
        <taxon>Desulfobulbales</taxon>
        <taxon>Desulfocapsaceae</taxon>
        <taxon>Desulforhopalus</taxon>
    </lineage>
</organism>
<dbReference type="Pfam" id="PF07993">
    <property type="entry name" value="NAD_binding_4"/>
    <property type="match status" value="1"/>
</dbReference>